<sequence length="1093" mass="122507">MSRLCLLNHDKQIDINIDENISLTDVFIAATYRQLVLATKCFITIYDLSSVLHGEQLTTSYEKINIPSPILALTSTIDRIIYVYRSVDNSNELKICSIHSQFQEQSLTIGSFDSNDNIHLCSLDDGTIYLAYDSKIVSLSTNDQWLFDSKIVKLCSGKEHALILLSDGRVFSWGNGLHGALGHGDLEPCSQPAHIEALSDHTVTDIAAGGWHSLALCSDGSVMSWGWNNDGALGLQSVDDGDTAGVFCDPVLVTCIPLDVDCAKISAGARHSAFLGSNNHLWLYGSNKHGQLGDKSLTLMDDDLRPAQIRPLAGTTRHRLCAGQVCVSVASCVKEIIENSLDAHSTRLQLTFIAHGADLIELVDNGDGIPEHDFDKLGLRYHTSKLSQFEDLEHVNTYGFRGEALSSICIYADVTIVTRHTSASIGTKLTFDSEGQVVSRVPCPRETGTTISIRSLFGRFPVRRTELQAHSKREFSQALNTIQSFAIISRQIQFFQISSSADNHPPSHPLLTLTPSTSLKDTLAQIFGSKILESIIRVDDDDDDTNQDFKFDGYISRPQHGSGRSSADRQYLYVNNRPIDCAPLLRAVNDIYRHFNPNQYPLVVLSIEVLNRSTLDINCTPDKRTVFVEHLSDMCDRIRAIFTKLFETSSNVYIGSTKRTQDTSESSDLPTPPAKQMKIERFTKKPSQSSDIPILTTKNPLSKFSAPFNTIRSTETSSPTASKLSTQERALFTFESHSIAKSTTELSLSENEDEDPHETTLLHGSPSKKDFLDKIKQLRQKDEETEVSTSLDHDLLMYTSTPAVKEKAKPAEVPKSIQVTSYNSCEIKVKFDMAKLKKKYEVMSQNEDVSSVISDHRFNIHLEEDQNEEAEDELRRQIDKTDFERMSIIGQFNRGFILVTLVDNSSQLFIVDQHAADEIYNFHRLYEQTTVSRQPLLLPKPIPLDPSRQVLLQQHLDLFNRLGFEIEIDENEPRIDRRCRVLSYPTVSGAHSCVFGVDEIDEILSHLSDTSQQARQEEHYESSRLRKVFASKACRMSIMIGTDLTQKQMISVVRHLAQLAKPWNCPHGRPTIRHVSNLSEATKGFLTDDYHSI</sequence>
<dbReference type="CDD" id="cd16926">
    <property type="entry name" value="HATPase_MutL-MLH-PMS-like"/>
    <property type="match status" value="1"/>
</dbReference>
<gene>
    <name evidence="8" type="ORF">EDS130_LOCUS1921</name>
</gene>
<protein>
    <submittedName>
        <fullName evidence="8">Uncharacterized protein</fullName>
    </submittedName>
</protein>
<dbReference type="Pfam" id="PF01119">
    <property type="entry name" value="DNA_mis_repair"/>
    <property type="match status" value="1"/>
</dbReference>
<dbReference type="InterPro" id="IPR014790">
    <property type="entry name" value="MutL_C"/>
</dbReference>
<dbReference type="GO" id="GO:0016887">
    <property type="term" value="F:ATP hydrolysis activity"/>
    <property type="evidence" value="ECO:0007669"/>
    <property type="project" value="InterPro"/>
</dbReference>
<dbReference type="SUPFAM" id="SSF55874">
    <property type="entry name" value="ATPase domain of HSP90 chaperone/DNA topoisomerase II/histidine kinase"/>
    <property type="match status" value="1"/>
</dbReference>
<dbReference type="SMART" id="SM01340">
    <property type="entry name" value="DNA_mis_repair"/>
    <property type="match status" value="1"/>
</dbReference>
<dbReference type="InterPro" id="IPR036890">
    <property type="entry name" value="HATPase_C_sf"/>
</dbReference>
<dbReference type="FunFam" id="3.30.565.10:FF:000017">
    <property type="entry name" value="PMS1 homolog 1, mismatch repair system component"/>
    <property type="match status" value="1"/>
</dbReference>
<evidence type="ECO:0000259" key="7">
    <source>
        <dbReference type="SMART" id="SM01340"/>
    </source>
</evidence>
<dbReference type="Gene3D" id="3.30.565.10">
    <property type="entry name" value="Histidine kinase-like ATPase, C-terminal domain"/>
    <property type="match status" value="1"/>
</dbReference>
<dbReference type="Pfam" id="PF08676">
    <property type="entry name" value="MutL_C"/>
    <property type="match status" value="1"/>
</dbReference>
<dbReference type="InterPro" id="IPR038973">
    <property type="entry name" value="MutL/Mlh/Pms-like"/>
</dbReference>
<dbReference type="FunFam" id="3.30.1370.100:FF:000001">
    <property type="entry name" value="Mismatch repair endonuclease pms1, putative"/>
    <property type="match status" value="1"/>
</dbReference>
<dbReference type="InterPro" id="IPR002099">
    <property type="entry name" value="MutL/Mlh/PMS"/>
</dbReference>
<dbReference type="Proteomes" id="UP000663852">
    <property type="component" value="Unassembled WGS sequence"/>
</dbReference>
<dbReference type="InterPro" id="IPR037198">
    <property type="entry name" value="MutL_C_sf"/>
</dbReference>
<comment type="similarity">
    <text evidence="1">Belongs to the DNA mismatch repair MutL/HexB family.</text>
</comment>
<proteinExistence type="inferred from homology"/>
<dbReference type="CDD" id="cd03484">
    <property type="entry name" value="MutL_Trans_hPMS_2_like"/>
    <property type="match status" value="1"/>
</dbReference>
<dbReference type="PRINTS" id="PR00633">
    <property type="entry name" value="RCCNDNSATION"/>
</dbReference>
<feature type="repeat" description="RCC1" evidence="3">
    <location>
        <begin position="220"/>
        <end position="278"/>
    </location>
</feature>
<dbReference type="PANTHER" id="PTHR10073:SF52">
    <property type="entry name" value="MISMATCH REPAIR ENDONUCLEASE PMS2"/>
    <property type="match status" value="1"/>
</dbReference>
<dbReference type="InterPro" id="IPR042121">
    <property type="entry name" value="MutL_C_regsub"/>
</dbReference>
<feature type="region of interest" description="Disordered" evidence="5">
    <location>
        <begin position="743"/>
        <end position="766"/>
    </location>
</feature>
<reference evidence="8" key="1">
    <citation type="submission" date="2021-02" db="EMBL/GenBank/DDBJ databases">
        <authorList>
            <person name="Nowell W R."/>
        </authorList>
    </citation>
    <scope>NUCLEOTIDE SEQUENCE</scope>
</reference>
<dbReference type="GO" id="GO:0140664">
    <property type="term" value="F:ATP-dependent DNA damage sensor activity"/>
    <property type="evidence" value="ECO:0007669"/>
    <property type="project" value="InterPro"/>
</dbReference>
<dbReference type="PANTHER" id="PTHR10073">
    <property type="entry name" value="DNA MISMATCH REPAIR PROTEIN MLH, PMS, MUTL"/>
    <property type="match status" value="1"/>
</dbReference>
<dbReference type="InterPro" id="IPR014762">
    <property type="entry name" value="DNA_mismatch_repair_CS"/>
</dbReference>
<evidence type="ECO:0000256" key="3">
    <source>
        <dbReference type="PROSITE-ProRule" id="PRU00235"/>
    </source>
</evidence>
<evidence type="ECO:0000256" key="4">
    <source>
        <dbReference type="SAM" id="Coils"/>
    </source>
</evidence>
<dbReference type="PROSITE" id="PS00058">
    <property type="entry name" value="DNA_MISMATCH_REPAIR_1"/>
    <property type="match status" value="1"/>
</dbReference>
<dbReference type="Pfam" id="PF00415">
    <property type="entry name" value="RCC1"/>
    <property type="match status" value="2"/>
</dbReference>
<dbReference type="InterPro" id="IPR000408">
    <property type="entry name" value="Reg_chr_condens"/>
</dbReference>
<keyword evidence="4" id="KW-0175">Coiled coil</keyword>
<feature type="domain" description="MutL C-terminal dimerisation" evidence="6">
    <location>
        <begin position="888"/>
        <end position="1044"/>
    </location>
</feature>
<dbReference type="InterPro" id="IPR020568">
    <property type="entry name" value="Ribosomal_Su5_D2-typ_SF"/>
</dbReference>
<evidence type="ECO:0000256" key="2">
    <source>
        <dbReference type="ARBA" id="ARBA00022763"/>
    </source>
</evidence>
<comment type="caution">
    <text evidence="8">The sequence shown here is derived from an EMBL/GenBank/DDBJ whole genome shotgun (WGS) entry which is preliminary data.</text>
</comment>
<dbReference type="GO" id="GO:0006298">
    <property type="term" value="P:mismatch repair"/>
    <property type="evidence" value="ECO:0007669"/>
    <property type="project" value="InterPro"/>
</dbReference>
<dbReference type="AlphaFoldDB" id="A0A813NS98"/>
<evidence type="ECO:0000313" key="8">
    <source>
        <dbReference type="EMBL" id="CAF0744183.1"/>
    </source>
</evidence>
<accession>A0A813NS98</accession>
<dbReference type="GO" id="GO:0032389">
    <property type="term" value="C:MutLalpha complex"/>
    <property type="evidence" value="ECO:0007669"/>
    <property type="project" value="TreeGrafter"/>
</dbReference>
<dbReference type="SMART" id="SM00853">
    <property type="entry name" value="MutL_C"/>
    <property type="match status" value="1"/>
</dbReference>
<dbReference type="GO" id="GO:0005524">
    <property type="term" value="F:ATP binding"/>
    <property type="evidence" value="ECO:0007669"/>
    <property type="project" value="InterPro"/>
</dbReference>
<dbReference type="SUPFAM" id="SSF118116">
    <property type="entry name" value="DNA mismatch repair protein MutL"/>
    <property type="match status" value="1"/>
</dbReference>
<dbReference type="Gene3D" id="3.30.1540.20">
    <property type="entry name" value="MutL, C-terminal domain, dimerisation subdomain"/>
    <property type="match status" value="1"/>
</dbReference>
<evidence type="ECO:0000256" key="1">
    <source>
        <dbReference type="ARBA" id="ARBA00006082"/>
    </source>
</evidence>
<dbReference type="Gene3D" id="2.130.10.30">
    <property type="entry name" value="Regulator of chromosome condensation 1/beta-lactamase-inhibitor protein II"/>
    <property type="match status" value="1"/>
</dbReference>
<feature type="domain" description="DNA mismatch repair protein S5" evidence="7">
    <location>
        <begin position="523"/>
        <end position="647"/>
    </location>
</feature>
<evidence type="ECO:0000256" key="5">
    <source>
        <dbReference type="SAM" id="MobiDB-lite"/>
    </source>
</evidence>
<dbReference type="Pfam" id="PF13589">
    <property type="entry name" value="HATPase_c_3"/>
    <property type="match status" value="1"/>
</dbReference>
<evidence type="ECO:0000313" key="9">
    <source>
        <dbReference type="Proteomes" id="UP000663852"/>
    </source>
</evidence>
<dbReference type="Gene3D" id="3.30.1370.100">
    <property type="entry name" value="MutL, C-terminal domain, regulatory subdomain"/>
    <property type="match status" value="1"/>
</dbReference>
<dbReference type="InterPro" id="IPR014721">
    <property type="entry name" value="Ribsml_uS5_D2-typ_fold_subgr"/>
</dbReference>
<evidence type="ECO:0000259" key="6">
    <source>
        <dbReference type="SMART" id="SM00853"/>
    </source>
</evidence>
<dbReference type="OrthoDB" id="10254304at2759"/>
<dbReference type="GO" id="GO:0030983">
    <property type="term" value="F:mismatched DNA binding"/>
    <property type="evidence" value="ECO:0007669"/>
    <property type="project" value="InterPro"/>
</dbReference>
<feature type="coiled-coil region" evidence="4">
    <location>
        <begin position="853"/>
        <end position="880"/>
    </location>
</feature>
<dbReference type="PROSITE" id="PS00626">
    <property type="entry name" value="RCC1_2"/>
    <property type="match status" value="1"/>
</dbReference>
<feature type="repeat" description="RCC1" evidence="3">
    <location>
        <begin position="168"/>
        <end position="219"/>
    </location>
</feature>
<dbReference type="NCBIfam" id="TIGR00585">
    <property type="entry name" value="mutl"/>
    <property type="match status" value="1"/>
</dbReference>
<dbReference type="Gene3D" id="3.30.230.10">
    <property type="match status" value="1"/>
</dbReference>
<dbReference type="SUPFAM" id="SSF50985">
    <property type="entry name" value="RCC1/BLIP-II"/>
    <property type="match status" value="1"/>
</dbReference>
<dbReference type="InterPro" id="IPR042120">
    <property type="entry name" value="MutL_C_dimsub"/>
</dbReference>
<dbReference type="EMBL" id="CAJNOJ010000004">
    <property type="protein sequence ID" value="CAF0744183.1"/>
    <property type="molecule type" value="Genomic_DNA"/>
</dbReference>
<keyword evidence="2" id="KW-0227">DNA damage</keyword>
<dbReference type="SUPFAM" id="SSF54211">
    <property type="entry name" value="Ribosomal protein S5 domain 2-like"/>
    <property type="match status" value="1"/>
</dbReference>
<dbReference type="PROSITE" id="PS50012">
    <property type="entry name" value="RCC1_3"/>
    <property type="match status" value="2"/>
</dbReference>
<name>A0A813NS98_ADIRI</name>
<dbReference type="InterPro" id="IPR009091">
    <property type="entry name" value="RCC1/BLIP-II"/>
</dbReference>
<organism evidence="8 9">
    <name type="scientific">Adineta ricciae</name>
    <name type="common">Rotifer</name>
    <dbReference type="NCBI Taxonomy" id="249248"/>
    <lineage>
        <taxon>Eukaryota</taxon>
        <taxon>Metazoa</taxon>
        <taxon>Spiralia</taxon>
        <taxon>Gnathifera</taxon>
        <taxon>Rotifera</taxon>
        <taxon>Eurotatoria</taxon>
        <taxon>Bdelloidea</taxon>
        <taxon>Adinetida</taxon>
        <taxon>Adinetidae</taxon>
        <taxon>Adineta</taxon>
    </lineage>
</organism>
<dbReference type="InterPro" id="IPR013507">
    <property type="entry name" value="DNA_mismatch_S5_2-like"/>
</dbReference>